<evidence type="ECO:0000313" key="11">
    <source>
        <dbReference type="Proteomes" id="UP000095765"/>
    </source>
</evidence>
<dbReference type="PRINTS" id="PR00335">
    <property type="entry name" value="KUPTAKETRKA"/>
</dbReference>
<dbReference type="EMBL" id="CZBE01000004">
    <property type="protein sequence ID" value="CUP43270.1"/>
    <property type="molecule type" value="Genomic_DNA"/>
</dbReference>
<keyword evidence="3" id="KW-0633">Potassium transport</keyword>
<evidence type="ECO:0000256" key="3">
    <source>
        <dbReference type="ARBA" id="ARBA00022538"/>
    </source>
</evidence>
<evidence type="ECO:0000256" key="6">
    <source>
        <dbReference type="ARBA" id="ARBA00023065"/>
    </source>
</evidence>
<dbReference type="SUPFAM" id="SSF51735">
    <property type="entry name" value="NAD(P)-binding Rossmann-fold domains"/>
    <property type="match status" value="2"/>
</dbReference>
<evidence type="ECO:0000256" key="5">
    <source>
        <dbReference type="ARBA" id="ARBA00023027"/>
    </source>
</evidence>
<dbReference type="NCBIfam" id="NF007039">
    <property type="entry name" value="PRK09496.3-2"/>
    <property type="match status" value="1"/>
</dbReference>
<accession>A0A174NA65</accession>
<feature type="domain" description="RCK C-terminal" evidence="8">
    <location>
        <begin position="370"/>
        <end position="452"/>
    </location>
</feature>
<feature type="domain" description="RCK N-terminal" evidence="7">
    <location>
        <begin position="228"/>
        <end position="346"/>
    </location>
</feature>
<dbReference type="InterPro" id="IPR036291">
    <property type="entry name" value="NAD(P)-bd_dom_sf"/>
</dbReference>
<gene>
    <name evidence="9" type="primary">trkA_1</name>
    <name evidence="10" type="synonym">trkA</name>
    <name evidence="10" type="ORF">DXC40_17855</name>
    <name evidence="9" type="ORF">ERS852551_00781</name>
</gene>
<sequence length="467" mass="51162">MKIVIVGDGKVGYTLTEQLSEEGHDIVVIDSNRTVLAALAETFDVMVVHGNGASLQTQLTADVGSSDLLIAATSADEINVLCCIIARKLGCEHTIARMRNPEYAEQLLFLKDELGLSMTINPERAAAREIFRLLQFPTFLRRDSFAKGRVEIVEIELREGSILNGKRMSELYRIARVKVLVCAVERGESVHIPDGRFKLQKGDKLFVTASTQDLTALIKHLGLYQHKIKNAILVGGSRIAYYLTRLLTEAGIHVKLIETDPARCEQLAELLPQADILHADGSNQAVLRAEGIERTDAVVTLTNIDEENLLISMYANYLKVPKVVTKINRTEYSEVIRGKGIDCVISPKLLCANDIVRYVRAMQNTTGAMLALHRIVDGKVEAMEFLADAATLHLGETLEKIRLKPNILIACINRGNRIIIPQGSDTIEEGDSLVVVTTADRMITSLNAIFDESGAVPAAGAREGGAL</sequence>
<dbReference type="Pfam" id="PF02080">
    <property type="entry name" value="TrkA_C"/>
    <property type="match status" value="2"/>
</dbReference>
<evidence type="ECO:0000313" key="10">
    <source>
        <dbReference type="EMBL" id="RGE64588.1"/>
    </source>
</evidence>
<dbReference type="GO" id="GO:0015079">
    <property type="term" value="F:potassium ion transmembrane transporter activity"/>
    <property type="evidence" value="ECO:0007669"/>
    <property type="project" value="InterPro"/>
</dbReference>
<organism evidence="9 11">
    <name type="scientific">Anaerotruncus colihominis</name>
    <dbReference type="NCBI Taxonomy" id="169435"/>
    <lineage>
        <taxon>Bacteria</taxon>
        <taxon>Bacillati</taxon>
        <taxon>Bacillota</taxon>
        <taxon>Clostridia</taxon>
        <taxon>Eubacteriales</taxon>
        <taxon>Oscillospiraceae</taxon>
        <taxon>Anaerotruncus</taxon>
    </lineage>
</organism>
<keyword evidence="4" id="KW-0630">Potassium</keyword>
<dbReference type="EMBL" id="QVME01000016">
    <property type="protein sequence ID" value="RGE64588.1"/>
    <property type="molecule type" value="Genomic_DNA"/>
</dbReference>
<dbReference type="PROSITE" id="PS51202">
    <property type="entry name" value="RCK_C"/>
    <property type="match status" value="2"/>
</dbReference>
<name>A0A174NA65_9FIRM</name>
<dbReference type="AlphaFoldDB" id="A0A174NA65"/>
<feature type="domain" description="RCK N-terminal" evidence="7">
    <location>
        <begin position="1"/>
        <end position="117"/>
    </location>
</feature>
<keyword evidence="2" id="KW-0813">Transport</keyword>
<protein>
    <recommendedName>
        <fullName evidence="1">Trk system potassium uptake protein TrkA</fullName>
    </recommendedName>
</protein>
<dbReference type="InterPro" id="IPR006036">
    <property type="entry name" value="K_uptake_TrkA"/>
</dbReference>
<dbReference type="Pfam" id="PF02254">
    <property type="entry name" value="TrkA_N"/>
    <property type="match status" value="2"/>
</dbReference>
<evidence type="ECO:0000256" key="4">
    <source>
        <dbReference type="ARBA" id="ARBA00022958"/>
    </source>
</evidence>
<dbReference type="InterPro" id="IPR006037">
    <property type="entry name" value="RCK_C"/>
</dbReference>
<dbReference type="PANTHER" id="PTHR43833">
    <property type="entry name" value="POTASSIUM CHANNEL PROTEIN 2-RELATED-RELATED"/>
    <property type="match status" value="1"/>
</dbReference>
<dbReference type="NCBIfam" id="NF007033">
    <property type="entry name" value="PRK09496.1-5"/>
    <property type="match status" value="1"/>
</dbReference>
<reference evidence="9 11" key="1">
    <citation type="submission" date="2015-09" db="EMBL/GenBank/DDBJ databases">
        <authorList>
            <consortium name="Pathogen Informatics"/>
        </authorList>
    </citation>
    <scope>NUCLEOTIDE SEQUENCE [LARGE SCALE GENOMIC DNA]</scope>
    <source>
        <strain evidence="9 11">2789STDY5834939</strain>
    </source>
</reference>
<dbReference type="PROSITE" id="PS51201">
    <property type="entry name" value="RCK_N"/>
    <property type="match status" value="2"/>
</dbReference>
<dbReference type="OrthoDB" id="9775180at2"/>
<dbReference type="GO" id="GO:0005886">
    <property type="term" value="C:plasma membrane"/>
    <property type="evidence" value="ECO:0007669"/>
    <property type="project" value="InterPro"/>
</dbReference>
<dbReference type="Gene3D" id="3.40.50.720">
    <property type="entry name" value="NAD(P)-binding Rossmann-like Domain"/>
    <property type="match status" value="2"/>
</dbReference>
<dbReference type="Proteomes" id="UP000095765">
    <property type="component" value="Unassembled WGS sequence"/>
</dbReference>
<evidence type="ECO:0000259" key="7">
    <source>
        <dbReference type="PROSITE" id="PS51201"/>
    </source>
</evidence>
<dbReference type="InterPro" id="IPR036721">
    <property type="entry name" value="RCK_C_sf"/>
</dbReference>
<dbReference type="InterPro" id="IPR050721">
    <property type="entry name" value="Trk_Ktr_HKT_K-transport"/>
</dbReference>
<evidence type="ECO:0000259" key="8">
    <source>
        <dbReference type="PROSITE" id="PS51202"/>
    </source>
</evidence>
<evidence type="ECO:0000256" key="1">
    <source>
        <dbReference type="ARBA" id="ARBA00017378"/>
    </source>
</evidence>
<reference evidence="10 12" key="2">
    <citation type="submission" date="2018-08" db="EMBL/GenBank/DDBJ databases">
        <title>A genome reference for cultivated species of the human gut microbiota.</title>
        <authorList>
            <person name="Zou Y."/>
            <person name="Xue W."/>
            <person name="Luo G."/>
        </authorList>
    </citation>
    <scope>NUCLEOTIDE SEQUENCE [LARGE SCALE GENOMIC DNA]</scope>
    <source>
        <strain evidence="10 12">TF05-12AC</strain>
    </source>
</reference>
<dbReference type="InterPro" id="IPR003148">
    <property type="entry name" value="RCK_N"/>
</dbReference>
<dbReference type="PANTHER" id="PTHR43833:SF5">
    <property type="entry name" value="TRK SYSTEM POTASSIUM UPTAKE PROTEIN TRKA"/>
    <property type="match status" value="1"/>
</dbReference>
<dbReference type="NCBIfam" id="NF007041">
    <property type="entry name" value="PRK09496.3-4"/>
    <property type="match status" value="1"/>
</dbReference>
<evidence type="ECO:0000313" key="12">
    <source>
        <dbReference type="Proteomes" id="UP000260828"/>
    </source>
</evidence>
<evidence type="ECO:0000256" key="2">
    <source>
        <dbReference type="ARBA" id="ARBA00022448"/>
    </source>
</evidence>
<dbReference type="Proteomes" id="UP000260828">
    <property type="component" value="Unassembled WGS sequence"/>
</dbReference>
<dbReference type="Gene3D" id="3.30.70.1450">
    <property type="entry name" value="Regulator of K+ conductance, C-terminal domain"/>
    <property type="match status" value="2"/>
</dbReference>
<proteinExistence type="predicted"/>
<keyword evidence="6" id="KW-0406">Ion transport</keyword>
<feature type="domain" description="RCK C-terminal" evidence="8">
    <location>
        <begin position="140"/>
        <end position="223"/>
    </location>
</feature>
<evidence type="ECO:0000313" key="9">
    <source>
        <dbReference type="EMBL" id="CUP43270.1"/>
    </source>
</evidence>
<keyword evidence="5" id="KW-0520">NAD</keyword>
<dbReference type="SUPFAM" id="SSF116726">
    <property type="entry name" value="TrkA C-terminal domain-like"/>
    <property type="match status" value="2"/>
</dbReference>